<accession>A0A822Z3P6</accession>
<dbReference type="EMBL" id="DUZY01000004">
    <property type="protein sequence ID" value="DAD38105.1"/>
    <property type="molecule type" value="Genomic_DNA"/>
</dbReference>
<name>A0A822Z3P6_NELNU</name>
<evidence type="ECO:0000313" key="2">
    <source>
        <dbReference type="Proteomes" id="UP000607653"/>
    </source>
</evidence>
<dbReference type="Proteomes" id="UP000607653">
    <property type="component" value="Unassembled WGS sequence"/>
</dbReference>
<evidence type="ECO:0000313" key="1">
    <source>
        <dbReference type="EMBL" id="DAD38105.1"/>
    </source>
</evidence>
<gene>
    <name evidence="1" type="ORF">HUJ06_008746</name>
</gene>
<comment type="caution">
    <text evidence="1">The sequence shown here is derived from an EMBL/GenBank/DDBJ whole genome shotgun (WGS) entry which is preliminary data.</text>
</comment>
<dbReference type="AlphaFoldDB" id="A0A822Z3P6"/>
<keyword evidence="2" id="KW-1185">Reference proteome</keyword>
<sequence length="57" mass="6512">MIWDDNFALKFIVFPVQKPNALTVSLAWRSGSCPEDPGKRKMALHFIIFLASFSHTM</sequence>
<proteinExistence type="predicted"/>
<protein>
    <submittedName>
        <fullName evidence="1">Uncharacterized protein</fullName>
    </submittedName>
</protein>
<organism evidence="1 2">
    <name type="scientific">Nelumbo nucifera</name>
    <name type="common">Sacred lotus</name>
    <dbReference type="NCBI Taxonomy" id="4432"/>
    <lineage>
        <taxon>Eukaryota</taxon>
        <taxon>Viridiplantae</taxon>
        <taxon>Streptophyta</taxon>
        <taxon>Embryophyta</taxon>
        <taxon>Tracheophyta</taxon>
        <taxon>Spermatophyta</taxon>
        <taxon>Magnoliopsida</taxon>
        <taxon>Proteales</taxon>
        <taxon>Nelumbonaceae</taxon>
        <taxon>Nelumbo</taxon>
    </lineage>
</organism>
<reference evidence="1 2" key="1">
    <citation type="journal article" date="2020" name="Mol. Biol. Evol.">
        <title>Distinct Expression and Methylation Patterns for Genes with Different Fates following a Single Whole-Genome Duplication in Flowering Plants.</title>
        <authorList>
            <person name="Shi T."/>
            <person name="Rahmani R.S."/>
            <person name="Gugger P.F."/>
            <person name="Wang M."/>
            <person name="Li H."/>
            <person name="Zhang Y."/>
            <person name="Li Z."/>
            <person name="Wang Q."/>
            <person name="Van de Peer Y."/>
            <person name="Marchal K."/>
            <person name="Chen J."/>
        </authorList>
    </citation>
    <scope>NUCLEOTIDE SEQUENCE [LARGE SCALE GENOMIC DNA]</scope>
    <source>
        <tissue evidence="1">Leaf</tissue>
    </source>
</reference>